<name>A0A517MJS7_9BACT</name>
<protein>
    <submittedName>
        <fullName evidence="1">Pectic acid lyase</fullName>
    </submittedName>
</protein>
<keyword evidence="2" id="KW-1185">Reference proteome</keyword>
<proteinExistence type="predicted"/>
<dbReference type="Pfam" id="PF09492">
    <property type="entry name" value="Pec_lyase"/>
    <property type="match status" value="1"/>
</dbReference>
<dbReference type="GO" id="GO:0016829">
    <property type="term" value="F:lyase activity"/>
    <property type="evidence" value="ECO:0007669"/>
    <property type="project" value="UniProtKB-KW"/>
</dbReference>
<gene>
    <name evidence="1" type="ORF">FF011L_39200</name>
</gene>
<keyword evidence="1" id="KW-0456">Lyase</keyword>
<dbReference type="Proteomes" id="UP000320672">
    <property type="component" value="Chromosome"/>
</dbReference>
<dbReference type="InterPro" id="IPR012669">
    <property type="entry name" value="Pectate_lyase"/>
</dbReference>
<dbReference type="Gene3D" id="1.50.10.20">
    <property type="match status" value="1"/>
</dbReference>
<accession>A0A517MJS7</accession>
<evidence type="ECO:0000313" key="2">
    <source>
        <dbReference type="Proteomes" id="UP000320672"/>
    </source>
</evidence>
<dbReference type="SUPFAM" id="SSF81853">
    <property type="entry name" value="Family 10 polysaccharide lyase"/>
    <property type="match status" value="1"/>
</dbReference>
<dbReference type="EMBL" id="CP036262">
    <property type="protein sequence ID" value="QDS95133.1"/>
    <property type="molecule type" value="Genomic_DNA"/>
</dbReference>
<dbReference type="KEGG" id="rml:FF011L_39200"/>
<dbReference type="OrthoDB" id="9804686at2"/>
<reference evidence="1 2" key="1">
    <citation type="submission" date="2019-02" db="EMBL/GenBank/DDBJ databases">
        <title>Deep-cultivation of Planctomycetes and their phenomic and genomic characterization uncovers novel biology.</title>
        <authorList>
            <person name="Wiegand S."/>
            <person name="Jogler M."/>
            <person name="Boedeker C."/>
            <person name="Pinto D."/>
            <person name="Vollmers J."/>
            <person name="Rivas-Marin E."/>
            <person name="Kohn T."/>
            <person name="Peeters S.H."/>
            <person name="Heuer A."/>
            <person name="Rast P."/>
            <person name="Oberbeckmann S."/>
            <person name="Bunk B."/>
            <person name="Jeske O."/>
            <person name="Meyerdierks A."/>
            <person name="Storesund J.E."/>
            <person name="Kallscheuer N."/>
            <person name="Luecker S."/>
            <person name="Lage O.M."/>
            <person name="Pohl T."/>
            <person name="Merkel B.J."/>
            <person name="Hornburger P."/>
            <person name="Mueller R.-W."/>
            <person name="Bruemmer F."/>
            <person name="Labrenz M."/>
            <person name="Spormann A.M."/>
            <person name="Op den Camp H."/>
            <person name="Overmann J."/>
            <person name="Amann R."/>
            <person name="Jetten M.S.M."/>
            <person name="Mascher T."/>
            <person name="Medema M.H."/>
            <person name="Devos D.P."/>
            <person name="Kaster A.-K."/>
            <person name="Ovreas L."/>
            <person name="Rohde M."/>
            <person name="Galperin M.Y."/>
            <person name="Jogler C."/>
        </authorList>
    </citation>
    <scope>NUCLEOTIDE SEQUENCE [LARGE SCALE GENOMIC DNA]</scope>
    <source>
        <strain evidence="1 2">FF011L</strain>
    </source>
</reference>
<dbReference type="RefSeq" id="WP_145353074.1">
    <property type="nucleotide sequence ID" value="NZ_CP036262.1"/>
</dbReference>
<dbReference type="AlphaFoldDB" id="A0A517MJS7"/>
<sequence>MRSCPFIFVCLVVSVLSITGSFVEDCQAKAPTEKEATDAMLKAVAFFRENASAGGGYVFQITSDLKRREGEGIVGTTTAWMEPPATPSVGSAYLEAYQLTGEPVLLEAAKETANALIRGQLESGGWDTKIEYAPEDRKRYAYRVDGTHAKNANNRTTFDDDKTQSAIRFMMQLDKELQFKDAAVHKCAMTSLDAVLQSQYPCGAWPQSYQGQLAATPDKPIKASFPETWSRTYTKTSYGVFYTLNDNTISDLIETLLDAWEVYGDKAYLQGAVRGGDFLRWAQLPQPQPGWAQQYDADMHPVWARKFEPPAVSGGESQGVLRILLDLYQRTAADEKDAKRFLEPVPDALAYFKKSLRSDGKLARFYELKTNRPLYFTLDYQLTYEDTNMPTHYGFIVTSGLNSIERRYQKLLETPVEKLNVRKPRAVAKRSPKFDSQVQKIIAQQDARGAWVEPGRLAYHKEDQEADMIRSVTFRKNLLTLAQWISANR</sequence>
<organism evidence="1 2">
    <name type="scientific">Roseimaritima multifibrata</name>
    <dbReference type="NCBI Taxonomy" id="1930274"/>
    <lineage>
        <taxon>Bacteria</taxon>
        <taxon>Pseudomonadati</taxon>
        <taxon>Planctomycetota</taxon>
        <taxon>Planctomycetia</taxon>
        <taxon>Pirellulales</taxon>
        <taxon>Pirellulaceae</taxon>
        <taxon>Roseimaritima</taxon>
    </lineage>
</organism>
<evidence type="ECO:0000313" key="1">
    <source>
        <dbReference type="EMBL" id="QDS95133.1"/>
    </source>
</evidence>